<feature type="region of interest" description="Disordered" evidence="1">
    <location>
        <begin position="63"/>
        <end position="86"/>
    </location>
</feature>
<comment type="caution">
    <text evidence="2">The sequence shown here is derived from an EMBL/GenBank/DDBJ whole genome shotgun (WGS) entry which is preliminary data.</text>
</comment>
<organism evidence="2 3">
    <name type="scientific">Phanerochaete sordida</name>
    <dbReference type="NCBI Taxonomy" id="48140"/>
    <lineage>
        <taxon>Eukaryota</taxon>
        <taxon>Fungi</taxon>
        <taxon>Dikarya</taxon>
        <taxon>Basidiomycota</taxon>
        <taxon>Agaricomycotina</taxon>
        <taxon>Agaricomycetes</taxon>
        <taxon>Polyporales</taxon>
        <taxon>Phanerochaetaceae</taxon>
        <taxon>Phanerochaete</taxon>
    </lineage>
</organism>
<dbReference type="EMBL" id="BPQB01000003">
    <property type="protein sequence ID" value="GJE86155.1"/>
    <property type="molecule type" value="Genomic_DNA"/>
</dbReference>
<accession>A0A9P3L8J3</accession>
<gene>
    <name evidence="2" type="ORF">PsYK624_022350</name>
</gene>
<dbReference type="OrthoDB" id="2799693at2759"/>
<evidence type="ECO:0000313" key="3">
    <source>
        <dbReference type="Proteomes" id="UP000703269"/>
    </source>
</evidence>
<proteinExistence type="predicted"/>
<evidence type="ECO:0000256" key="1">
    <source>
        <dbReference type="SAM" id="MobiDB-lite"/>
    </source>
</evidence>
<reference evidence="2 3" key="1">
    <citation type="submission" date="2021-08" db="EMBL/GenBank/DDBJ databases">
        <title>Draft Genome Sequence of Phanerochaete sordida strain YK-624.</title>
        <authorList>
            <person name="Mori T."/>
            <person name="Dohra H."/>
            <person name="Suzuki T."/>
            <person name="Kawagishi H."/>
            <person name="Hirai H."/>
        </authorList>
    </citation>
    <scope>NUCLEOTIDE SEQUENCE [LARGE SCALE GENOMIC DNA]</scope>
    <source>
        <strain evidence="2 3">YK-624</strain>
    </source>
</reference>
<protein>
    <submittedName>
        <fullName evidence="2">Uncharacterized protein</fullName>
    </submittedName>
</protein>
<keyword evidence="3" id="KW-1185">Reference proteome</keyword>
<dbReference type="Proteomes" id="UP000703269">
    <property type="component" value="Unassembled WGS sequence"/>
</dbReference>
<name>A0A9P3L8J3_9APHY</name>
<sequence length="171" mass="19521">MPRRDLESQMRYEDAVLDSMLALPSRRRNDEDEDYDVYLFWPSSPESHVLLSERLSRGTLSEVSSPTLHNAPASNEGHLSTYPSVYRPSIDSEDGMQAASIIPPPSPTYTFVSDYVFPEREQETGMDVAGYSRIFTAGLALTSRQITRQIGTFYRDLQRAFNWSSWVRRTA</sequence>
<dbReference type="AlphaFoldDB" id="A0A9P3L8J3"/>
<evidence type="ECO:0000313" key="2">
    <source>
        <dbReference type="EMBL" id="GJE86155.1"/>
    </source>
</evidence>